<feature type="region of interest" description="Disordered" evidence="4">
    <location>
        <begin position="1069"/>
        <end position="1126"/>
    </location>
</feature>
<dbReference type="Pfam" id="PF01426">
    <property type="entry name" value="BAH"/>
    <property type="match status" value="1"/>
</dbReference>
<dbReference type="PROSITE" id="PS51038">
    <property type="entry name" value="BAH"/>
    <property type="match status" value="1"/>
</dbReference>
<evidence type="ECO:0000256" key="3">
    <source>
        <dbReference type="PROSITE-ProRule" id="PRU00649"/>
    </source>
</evidence>
<feature type="compositionally biased region" description="Low complexity" evidence="4">
    <location>
        <begin position="562"/>
        <end position="573"/>
    </location>
</feature>
<dbReference type="PANTHER" id="PTHR46548:SF1">
    <property type="entry name" value="BAH AND TFIIS DOMAIN-CONTAINING PROTEIN-RELATED"/>
    <property type="match status" value="1"/>
</dbReference>
<dbReference type="CDD" id="cd00183">
    <property type="entry name" value="TFIIS_I"/>
    <property type="match status" value="1"/>
</dbReference>
<feature type="region of interest" description="Disordered" evidence="4">
    <location>
        <begin position="793"/>
        <end position="828"/>
    </location>
</feature>
<evidence type="ECO:0000313" key="7">
    <source>
        <dbReference type="EMBL" id="KAK1317130.1"/>
    </source>
</evidence>
<dbReference type="PANTHER" id="PTHR46548">
    <property type="entry name" value="BAH AND TFIIS DOMAIN-CONTAINING PROTEIN-RELATED"/>
    <property type="match status" value="1"/>
</dbReference>
<dbReference type="EMBL" id="JAUJYO010000005">
    <property type="protein sequence ID" value="KAK1317130.1"/>
    <property type="molecule type" value="Genomic_DNA"/>
</dbReference>
<proteinExistence type="predicted"/>
<dbReference type="SUPFAM" id="SSF47676">
    <property type="entry name" value="Conserved domain common to transcription factors TFIIS, elongin A, CRSP70"/>
    <property type="match status" value="1"/>
</dbReference>
<feature type="compositionally biased region" description="Polar residues" evidence="4">
    <location>
        <begin position="941"/>
        <end position="956"/>
    </location>
</feature>
<dbReference type="PROSITE" id="PS51319">
    <property type="entry name" value="TFIIS_N"/>
    <property type="match status" value="1"/>
</dbReference>
<feature type="region of interest" description="Disordered" evidence="4">
    <location>
        <begin position="621"/>
        <end position="668"/>
    </location>
</feature>
<dbReference type="Proteomes" id="UP001180020">
    <property type="component" value="Unassembled WGS sequence"/>
</dbReference>
<dbReference type="InterPro" id="IPR001025">
    <property type="entry name" value="BAH_dom"/>
</dbReference>
<feature type="compositionally biased region" description="Polar residues" evidence="4">
    <location>
        <begin position="793"/>
        <end position="819"/>
    </location>
</feature>
<evidence type="ECO:0000259" key="6">
    <source>
        <dbReference type="PROSITE" id="PS51319"/>
    </source>
</evidence>
<dbReference type="SMART" id="SM00509">
    <property type="entry name" value="TFS2N"/>
    <property type="match status" value="1"/>
</dbReference>
<evidence type="ECO:0000256" key="4">
    <source>
        <dbReference type="SAM" id="MobiDB-lite"/>
    </source>
</evidence>
<keyword evidence="2 3" id="KW-0539">Nucleus</keyword>
<accession>A0AAV9EWM1</accession>
<dbReference type="Gene3D" id="2.30.30.490">
    <property type="match status" value="1"/>
</dbReference>
<feature type="compositionally biased region" description="Polar residues" evidence="4">
    <location>
        <begin position="174"/>
        <end position="201"/>
    </location>
</feature>
<dbReference type="InterPro" id="IPR017923">
    <property type="entry name" value="TFIIS_N"/>
</dbReference>
<dbReference type="Gene3D" id="1.20.930.10">
    <property type="entry name" value="Conserved domain common to transcription factors TFIIS, elongin A, CRSP70"/>
    <property type="match status" value="1"/>
</dbReference>
<dbReference type="InterPro" id="IPR035441">
    <property type="entry name" value="TFIIS/LEDGF_dom_sf"/>
</dbReference>
<feature type="compositionally biased region" description="Basic and acidic residues" evidence="4">
    <location>
        <begin position="930"/>
        <end position="939"/>
    </location>
</feature>
<feature type="compositionally biased region" description="Low complexity" evidence="4">
    <location>
        <begin position="508"/>
        <end position="522"/>
    </location>
</feature>
<name>A0AAV9EWM1_ACOCL</name>
<evidence type="ECO:0000256" key="2">
    <source>
        <dbReference type="ARBA" id="ARBA00023242"/>
    </source>
</evidence>
<feature type="region of interest" description="Disordered" evidence="4">
    <location>
        <begin position="1598"/>
        <end position="1634"/>
    </location>
</feature>
<feature type="domain" description="BAH" evidence="5">
    <location>
        <begin position="25"/>
        <end position="139"/>
    </location>
</feature>
<dbReference type="GO" id="GO:0005634">
    <property type="term" value="C:nucleus"/>
    <property type="evidence" value="ECO:0007669"/>
    <property type="project" value="UniProtKB-SubCell"/>
</dbReference>
<dbReference type="Pfam" id="PF08711">
    <property type="entry name" value="Med26"/>
    <property type="match status" value="1"/>
</dbReference>
<dbReference type="InterPro" id="IPR003617">
    <property type="entry name" value="TFIIS/CRSP70_N_sub"/>
</dbReference>
<feature type="region of interest" description="Disordered" evidence="4">
    <location>
        <begin position="994"/>
        <end position="1015"/>
    </location>
</feature>
<feature type="compositionally biased region" description="Basic and acidic residues" evidence="4">
    <location>
        <begin position="656"/>
        <end position="668"/>
    </location>
</feature>
<evidence type="ECO:0000313" key="8">
    <source>
        <dbReference type="Proteomes" id="UP001180020"/>
    </source>
</evidence>
<organism evidence="7 8">
    <name type="scientific">Acorus calamus</name>
    <name type="common">Sweet flag</name>
    <dbReference type="NCBI Taxonomy" id="4465"/>
    <lineage>
        <taxon>Eukaryota</taxon>
        <taxon>Viridiplantae</taxon>
        <taxon>Streptophyta</taxon>
        <taxon>Embryophyta</taxon>
        <taxon>Tracheophyta</taxon>
        <taxon>Spermatophyta</taxon>
        <taxon>Magnoliopsida</taxon>
        <taxon>Liliopsida</taxon>
        <taxon>Acoraceae</taxon>
        <taxon>Acorus</taxon>
    </lineage>
</organism>
<comment type="subcellular location">
    <subcellularLocation>
        <location evidence="1 3">Nucleus</location>
    </subcellularLocation>
</comment>
<feature type="compositionally biased region" description="Polar residues" evidence="4">
    <location>
        <begin position="581"/>
        <end position="600"/>
    </location>
</feature>
<sequence>MVHGGGGSGIEDEFTGGGEDARDGRKISVGDCALFQAGKSPPFIGLIRWFTSDKENYLKLGVNWLYRPADVKLGKGILLEAAPNEVFYSFHKDEIPAVSLLHPCKVAFLRKGVELPSGISSFVCRRVYDIANKCLWWLTDQDYINERQEEVDKLLDKTRLDMHAAVQSGGRSPKQLNGPTPSQQLKAGSDSVQNSSTSYLPQSKGKKRDRSDQGLEPVKRERPAKQEDGDSGQLRLESMIKAEISKITDKDGGIVNAEAVDKLVYLMQLDRSEKKIDLSGRVLLADVIAATDRIDCLGRFVQLKGVPVLDDWLQEAHKGKTGDGSSPKECDKSAEDFLLTLLRALDKLPVNLQALQSCNIGKSVNHLRSLKNSEIQRKARSLVDTWKKRVDAEMKIIDAKSGSAQTVAWPGKPGFTEVPAGSNRRVGSTDVAMKSSIMQPSACKTLPVKLVHGDAVAKPVSSPNGSLKVPSSLSASTAINLKDSQCKMAGNSGTSELPLTPIKEEKSSSSSQSQNNSQSFSSDHVKNTGSAWKEDVRSSTAGSMNSNANKTSGGTSRHRRSSNGFSGAAASGAQREIVSAKSGTSGRSAMTSDKASQSGLTCEKAADMPLTDNANSHRLIVRLPNPGRSPARCGSSGGSFEDPSAMGSRASSPGVPEKHDRIDRKNKVKGDACQANIAADVNAESWQSNEVKGGLACPDELDRASAAVPDEEQIRNTDEAGKIDRLRAACSSSGSGKGVLTESKSGKPFKGLLSSMHALIESCAVDYEPRASISVVDDVGMNLLASVAAGEMSNSGMASPVDSSGRNSPTNKDPSTGNEVKSRSHDDVDIQSYHQTDNCVDGHSEKPGESLHHSKVNDEVQQNLEQAGMTRDNKGVTMSLEQKLTNDQNGELPASGTETDKVEAHCLKPDKVTMDVVSADMPLNGLSAADTRDKGHEGDCASQSYNKLESSASGENNDPLMDFKSKRKNSSSEENKMDDCMYEKKVEIIRCEAGPTTSLEKPEKEASEEPPSCLDIDTEDKKISVVDEMCGDTGSTGNEMHPVAANHADASDKKSENVMTFPSSLVMHSQNVDESSAERGGKTGETSQLKSSGNEWKERKNLAHLTSDDQTTNGINSGVGEKLEKDTIMETRSYALTGHEEPSLVPNHVTEQHVKSLDSKLSDAEVEREDFASTAEASSLPGAAVLHAATRHDFDLNEGFPVDDGHQAEAVTSAALGGSSAASHLPNLLPFSITSKPSASPAPITVAAPGKGPFFPPENLLRSKGEPGWRGSAATSAFRPAEPRKILEMPLNTTSGIHQLSDASSIAKQSRPPLDIDLNVADERLIEDVASQASTQGTATTIGFVSNRHSSGRIIVSSHCPTAPIHSGGGLDLDLNRVDEGVDNAQMPASSSRRVEAPLLPVRSSSSGVSNGEAIVLRDFDLNNGPVLDEVGSDPAFQRNQSAKTSLPFPPPVAAGLRMSNTEIGGLSSWFPPGTSYTGGIPSFFPERGDQQPYSIIAGHQRILGQVSGATYSGDLYRGSVLSSSPAMAFSPATGFSYTNFPFGGGFPLAPTSFSSGPTVYNMGTSSGGGACFPTISSQLVGPGTAVSTHYPRPYLISPSEGTSGVSDHKWGRQGLDLNAGPGSMDAEGRDDRLPTVQRPQLSVAGSQAFVEEQGRIYQVVGGAGSKRKEPEGGWDAERFTYKQPTWQWENK</sequence>
<reference evidence="7" key="1">
    <citation type="journal article" date="2023" name="Nat. Commun.">
        <title>Diploid and tetraploid genomes of Acorus and the evolution of monocots.</title>
        <authorList>
            <person name="Ma L."/>
            <person name="Liu K.W."/>
            <person name="Li Z."/>
            <person name="Hsiao Y.Y."/>
            <person name="Qi Y."/>
            <person name="Fu T."/>
            <person name="Tang G.D."/>
            <person name="Zhang D."/>
            <person name="Sun W.H."/>
            <person name="Liu D.K."/>
            <person name="Li Y."/>
            <person name="Chen G.Z."/>
            <person name="Liu X.D."/>
            <person name="Liao X.Y."/>
            <person name="Jiang Y.T."/>
            <person name="Yu X."/>
            <person name="Hao Y."/>
            <person name="Huang J."/>
            <person name="Zhao X.W."/>
            <person name="Ke S."/>
            <person name="Chen Y.Y."/>
            <person name="Wu W.L."/>
            <person name="Hsu J.L."/>
            <person name="Lin Y.F."/>
            <person name="Huang M.D."/>
            <person name="Li C.Y."/>
            <person name="Huang L."/>
            <person name="Wang Z.W."/>
            <person name="Zhao X."/>
            <person name="Zhong W.Y."/>
            <person name="Peng D.H."/>
            <person name="Ahmad S."/>
            <person name="Lan S."/>
            <person name="Zhang J.S."/>
            <person name="Tsai W.C."/>
            <person name="Van de Peer Y."/>
            <person name="Liu Z.J."/>
        </authorList>
    </citation>
    <scope>NUCLEOTIDE SEQUENCE</scope>
    <source>
        <strain evidence="7">CP</strain>
    </source>
</reference>
<evidence type="ECO:0000259" key="5">
    <source>
        <dbReference type="PROSITE" id="PS51038"/>
    </source>
</evidence>
<reference evidence="7" key="2">
    <citation type="submission" date="2023-06" db="EMBL/GenBank/DDBJ databases">
        <authorList>
            <person name="Ma L."/>
            <person name="Liu K.-W."/>
            <person name="Li Z."/>
            <person name="Hsiao Y.-Y."/>
            <person name="Qi Y."/>
            <person name="Fu T."/>
            <person name="Tang G."/>
            <person name="Zhang D."/>
            <person name="Sun W.-H."/>
            <person name="Liu D.-K."/>
            <person name="Li Y."/>
            <person name="Chen G.-Z."/>
            <person name="Liu X.-D."/>
            <person name="Liao X.-Y."/>
            <person name="Jiang Y.-T."/>
            <person name="Yu X."/>
            <person name="Hao Y."/>
            <person name="Huang J."/>
            <person name="Zhao X.-W."/>
            <person name="Ke S."/>
            <person name="Chen Y.-Y."/>
            <person name="Wu W.-L."/>
            <person name="Hsu J.-L."/>
            <person name="Lin Y.-F."/>
            <person name="Huang M.-D."/>
            <person name="Li C.-Y."/>
            <person name="Huang L."/>
            <person name="Wang Z.-W."/>
            <person name="Zhao X."/>
            <person name="Zhong W.-Y."/>
            <person name="Peng D.-H."/>
            <person name="Ahmad S."/>
            <person name="Lan S."/>
            <person name="Zhang J.-S."/>
            <person name="Tsai W.-C."/>
            <person name="Van De Peer Y."/>
            <person name="Liu Z.-J."/>
        </authorList>
    </citation>
    <scope>NUCLEOTIDE SEQUENCE</scope>
    <source>
        <strain evidence="7">CP</strain>
        <tissue evidence="7">Leaves</tissue>
    </source>
</reference>
<feature type="region of interest" description="Disordered" evidence="4">
    <location>
        <begin position="484"/>
        <end position="600"/>
    </location>
</feature>
<gene>
    <name evidence="7" type="ORF">QJS10_CPA05g01907</name>
</gene>
<keyword evidence="8" id="KW-1185">Reference proteome</keyword>
<comment type="caution">
    <text evidence="7">The sequence shown here is derived from an EMBL/GenBank/DDBJ whole genome shotgun (WGS) entry which is preliminary data.</text>
</comment>
<feature type="region of interest" description="Disordered" evidence="4">
    <location>
        <begin position="165"/>
        <end position="234"/>
    </location>
</feature>
<evidence type="ECO:0008006" key="9">
    <source>
        <dbReference type="Google" id="ProtNLM"/>
    </source>
</evidence>
<feature type="domain" description="TFIIS N-terminal" evidence="6">
    <location>
        <begin position="307"/>
        <end position="393"/>
    </location>
</feature>
<protein>
    <recommendedName>
        <fullName evidence="9">BAH domain</fullName>
    </recommendedName>
</protein>
<feature type="compositionally biased region" description="Basic and acidic residues" evidence="4">
    <location>
        <begin position="209"/>
        <end position="228"/>
    </location>
</feature>
<dbReference type="InterPro" id="IPR043151">
    <property type="entry name" value="BAH_sf"/>
</dbReference>
<feature type="compositionally biased region" description="Polar residues" evidence="4">
    <location>
        <begin position="1084"/>
        <end position="1094"/>
    </location>
</feature>
<feature type="region of interest" description="Disordered" evidence="4">
    <location>
        <begin position="927"/>
        <end position="977"/>
    </location>
</feature>
<evidence type="ECO:0000256" key="1">
    <source>
        <dbReference type="ARBA" id="ARBA00004123"/>
    </source>
</evidence>
<dbReference type="SMART" id="SM00439">
    <property type="entry name" value="BAH"/>
    <property type="match status" value="1"/>
</dbReference>
<dbReference type="GO" id="GO:0003682">
    <property type="term" value="F:chromatin binding"/>
    <property type="evidence" value="ECO:0007669"/>
    <property type="project" value="InterPro"/>
</dbReference>
<feature type="compositionally biased region" description="Polar residues" evidence="4">
    <location>
        <begin position="538"/>
        <end position="550"/>
    </location>
</feature>